<sequence>MPSSTSRSRSRENEIRRYRSNPCASLDSRIENARCICRQLDITVRVVDLEAGRVFDLETARVIDLIAVRVNVLARFFHEVHDLHGVTDGRVPDLLHAVTVHLPVLHDEVIVLVHGPHFIGDTDSPVVIALGLLVGHLLQIRLLCSPVKKSVLFARGC</sequence>
<organism evidence="1 2">
    <name type="scientific">Daphnia sinensis</name>
    <dbReference type="NCBI Taxonomy" id="1820382"/>
    <lineage>
        <taxon>Eukaryota</taxon>
        <taxon>Metazoa</taxon>
        <taxon>Ecdysozoa</taxon>
        <taxon>Arthropoda</taxon>
        <taxon>Crustacea</taxon>
        <taxon>Branchiopoda</taxon>
        <taxon>Diplostraca</taxon>
        <taxon>Cladocera</taxon>
        <taxon>Anomopoda</taxon>
        <taxon>Daphniidae</taxon>
        <taxon>Daphnia</taxon>
        <taxon>Daphnia similis group</taxon>
    </lineage>
</organism>
<gene>
    <name evidence="1" type="ORF">GHT06_006203</name>
</gene>
<reference evidence="1" key="1">
    <citation type="submission" date="2022-05" db="EMBL/GenBank/DDBJ databases">
        <title>A multi-omics perspective on studying reproductive biology in Daphnia sinensis.</title>
        <authorList>
            <person name="Jia J."/>
        </authorList>
    </citation>
    <scope>NUCLEOTIDE SEQUENCE</scope>
    <source>
        <strain evidence="1">WSL</strain>
    </source>
</reference>
<accession>A0AAD5KGE0</accession>
<proteinExistence type="predicted"/>
<evidence type="ECO:0000313" key="1">
    <source>
        <dbReference type="EMBL" id="KAI9550702.1"/>
    </source>
</evidence>
<dbReference type="EMBL" id="WJBH02000101">
    <property type="protein sequence ID" value="KAI9550702.1"/>
    <property type="molecule type" value="Genomic_DNA"/>
</dbReference>
<comment type="caution">
    <text evidence="1">The sequence shown here is derived from an EMBL/GenBank/DDBJ whole genome shotgun (WGS) entry which is preliminary data.</text>
</comment>
<evidence type="ECO:0000313" key="2">
    <source>
        <dbReference type="Proteomes" id="UP000820818"/>
    </source>
</evidence>
<dbReference type="Proteomes" id="UP000820818">
    <property type="component" value="Unassembled WGS sequence"/>
</dbReference>
<keyword evidence="2" id="KW-1185">Reference proteome</keyword>
<dbReference type="AlphaFoldDB" id="A0AAD5KGE0"/>
<protein>
    <submittedName>
        <fullName evidence="1">Uncharacterized protein</fullName>
    </submittedName>
</protein>
<name>A0AAD5KGE0_9CRUS</name>